<dbReference type="RefSeq" id="XP_030833341.1">
    <property type="nucleotide sequence ID" value="XM_030977481.1"/>
</dbReference>
<feature type="region of interest" description="Disordered" evidence="9">
    <location>
        <begin position="1"/>
        <end position="56"/>
    </location>
</feature>
<feature type="domain" description="SEA" evidence="11">
    <location>
        <begin position="134"/>
        <end position="245"/>
    </location>
</feature>
<feature type="disulfide bond" evidence="8">
    <location>
        <begin position="294"/>
        <end position="309"/>
    </location>
</feature>
<reference evidence="12" key="2">
    <citation type="submission" date="2021-01" db="UniProtKB">
        <authorList>
            <consortium name="EnsemblMetazoa"/>
        </authorList>
    </citation>
    <scope>IDENTIFICATION</scope>
</reference>
<feature type="disulfide bond" evidence="8">
    <location>
        <begin position="329"/>
        <end position="344"/>
    </location>
</feature>
<dbReference type="EnsemblMetazoa" id="XM_030977481">
    <property type="protein sequence ID" value="XP_030833341"/>
    <property type="gene ID" value="LOC100888534"/>
</dbReference>
<feature type="transmembrane region" description="Helical" evidence="10">
    <location>
        <begin position="67"/>
        <end position="89"/>
    </location>
</feature>
<evidence type="ECO:0000256" key="1">
    <source>
        <dbReference type="ARBA" id="ARBA00004167"/>
    </source>
</evidence>
<dbReference type="PANTHER" id="PTHR24270">
    <property type="entry name" value="LOW-DENSITY LIPOPROTEIN RECEPTOR-RELATED"/>
    <property type="match status" value="1"/>
</dbReference>
<evidence type="ECO:0000256" key="4">
    <source>
        <dbReference type="ARBA" id="ARBA00022737"/>
    </source>
</evidence>
<dbReference type="PROSITE" id="PS01209">
    <property type="entry name" value="LDLRA_1"/>
    <property type="match status" value="1"/>
</dbReference>
<dbReference type="Pfam" id="PF00057">
    <property type="entry name" value="Ldl_recept_a"/>
    <property type="match status" value="2"/>
</dbReference>
<dbReference type="SMART" id="SM00200">
    <property type="entry name" value="SEA"/>
    <property type="match status" value="1"/>
</dbReference>
<evidence type="ECO:0000256" key="10">
    <source>
        <dbReference type="SAM" id="Phobius"/>
    </source>
</evidence>
<comment type="subcellular location">
    <subcellularLocation>
        <location evidence="2">Endomembrane system</location>
    </subcellularLocation>
    <subcellularLocation>
        <location evidence="1">Membrane</location>
        <topology evidence="1">Single-pass membrane protein</topology>
    </subcellularLocation>
</comment>
<name>A0A7M7N9W3_STRPU</name>
<sequence length="579" mass="62717">MTSEETTRIELRETVGEADGQTKASPLPSGPLLSNNGGPAAAENGGNSQRNGGCEKKQTFSKRRIRVYKIVCLTLAIVLIVVLVISLSLTLRGSLHKKTGARTSTAATLTEQSRPFSTSRPTYQTVPAIILNIDSISVSLSLTFPSSTYKDAYSDPNSPEYQEIESNFTKNIDGVFQNSEFTSVYDRVTVDEIRSGSIIIDTTIHLNGIPTHLHGDLASVDIAEMEMFLGKRVQSNLEDGYPTDDILLFKLNGAKVSSPSLSTIAQEITIPIVHNTRCFQCSSSRDCVPLSWVCDGHADCDEGEDEMNCPCDEGFLCGSGLCVDPSYRCDGSPDCDEGEDEMNCTCNKVTEYQCPFTNSCIPKTALCDFTPDCLHHEDESEDVCHFESFAENVNLTIGDSRIIGLPIPLQKTGFLGPGAFGLWFFSSPEVPAEFLINVTVRITGSGASFLKFGRGLNATRAPLAAFTEAHAVSPGDLNPFYARNDNVWVVLYQSDNDIVEGAFSVTAVPATDCIDGEVACQFSPECIPPGGRCDGNEDCSFTGEDETLCLLPLNPDEMNNYSDYSSNSNSFSSSAYFGN</sequence>
<feature type="compositionally biased region" description="Low complexity" evidence="9">
    <location>
        <begin position="35"/>
        <end position="47"/>
    </location>
</feature>
<dbReference type="GO" id="GO:0016192">
    <property type="term" value="P:vesicle-mediated transport"/>
    <property type="evidence" value="ECO:0007669"/>
    <property type="project" value="UniProtKB-ARBA"/>
</dbReference>
<dbReference type="InterPro" id="IPR050685">
    <property type="entry name" value="LDLR"/>
</dbReference>
<feature type="compositionally biased region" description="Basic and acidic residues" evidence="9">
    <location>
        <begin position="1"/>
        <end position="15"/>
    </location>
</feature>
<dbReference type="OMA" id="CDEGFLC"/>
<reference evidence="13" key="1">
    <citation type="submission" date="2015-02" db="EMBL/GenBank/DDBJ databases">
        <title>Genome sequencing for Strongylocentrotus purpuratus.</title>
        <authorList>
            <person name="Murali S."/>
            <person name="Liu Y."/>
            <person name="Vee V."/>
            <person name="English A."/>
            <person name="Wang M."/>
            <person name="Skinner E."/>
            <person name="Han Y."/>
            <person name="Muzny D.M."/>
            <person name="Worley K.C."/>
            <person name="Gibbs R.A."/>
        </authorList>
    </citation>
    <scope>NUCLEOTIDE SEQUENCE</scope>
</reference>
<dbReference type="GeneID" id="100888534"/>
<dbReference type="OrthoDB" id="9991628at2759"/>
<evidence type="ECO:0000256" key="5">
    <source>
        <dbReference type="ARBA" id="ARBA00022989"/>
    </source>
</evidence>
<dbReference type="InterPro" id="IPR000082">
    <property type="entry name" value="SEA_dom"/>
</dbReference>
<dbReference type="PROSITE" id="PS50068">
    <property type="entry name" value="LDLRA_2"/>
    <property type="match status" value="3"/>
</dbReference>
<keyword evidence="13" id="KW-1185">Reference proteome</keyword>
<organism evidence="12 13">
    <name type="scientific">Strongylocentrotus purpuratus</name>
    <name type="common">Purple sea urchin</name>
    <dbReference type="NCBI Taxonomy" id="7668"/>
    <lineage>
        <taxon>Eukaryota</taxon>
        <taxon>Metazoa</taxon>
        <taxon>Echinodermata</taxon>
        <taxon>Eleutherozoa</taxon>
        <taxon>Echinozoa</taxon>
        <taxon>Echinoidea</taxon>
        <taxon>Euechinoidea</taxon>
        <taxon>Echinacea</taxon>
        <taxon>Camarodonta</taxon>
        <taxon>Echinidea</taxon>
        <taxon>Strongylocentrotidae</taxon>
        <taxon>Strongylocentrotus</taxon>
    </lineage>
</organism>
<evidence type="ECO:0000256" key="6">
    <source>
        <dbReference type="ARBA" id="ARBA00023136"/>
    </source>
</evidence>
<keyword evidence="5 10" id="KW-1133">Transmembrane helix</keyword>
<dbReference type="AlphaFoldDB" id="A0A7M7N9W3"/>
<evidence type="ECO:0000256" key="3">
    <source>
        <dbReference type="ARBA" id="ARBA00022692"/>
    </source>
</evidence>
<dbReference type="Gene3D" id="4.10.400.10">
    <property type="entry name" value="Low-density Lipoprotein Receptor"/>
    <property type="match status" value="3"/>
</dbReference>
<dbReference type="KEGG" id="spu:100888534"/>
<dbReference type="GO" id="GO:0016020">
    <property type="term" value="C:membrane"/>
    <property type="evidence" value="ECO:0007669"/>
    <property type="project" value="UniProtKB-SubCell"/>
</dbReference>
<protein>
    <recommendedName>
        <fullName evidence="11">SEA domain-containing protein</fullName>
    </recommendedName>
</protein>
<dbReference type="InterPro" id="IPR002172">
    <property type="entry name" value="LDrepeatLR_classA_rpt"/>
</dbReference>
<accession>A0A7M7N9W3</accession>
<dbReference type="Gene3D" id="3.30.70.960">
    <property type="entry name" value="SEA domain"/>
    <property type="match status" value="1"/>
</dbReference>
<evidence type="ECO:0000256" key="9">
    <source>
        <dbReference type="SAM" id="MobiDB-lite"/>
    </source>
</evidence>
<dbReference type="InterPro" id="IPR023415">
    <property type="entry name" value="LDLR_class-A_CS"/>
</dbReference>
<dbReference type="InterPro" id="IPR036364">
    <property type="entry name" value="SEA_dom_sf"/>
</dbReference>
<dbReference type="PANTHER" id="PTHR24270:SF62">
    <property type="entry name" value="LOW-DENSITY LIPOPROTEIN RECEPTOR-RELATED PROTEIN 2"/>
    <property type="match status" value="1"/>
</dbReference>
<dbReference type="PRINTS" id="PR00261">
    <property type="entry name" value="LDLRECEPTOR"/>
</dbReference>
<dbReference type="PROSITE" id="PS50024">
    <property type="entry name" value="SEA"/>
    <property type="match status" value="1"/>
</dbReference>
<dbReference type="InParanoid" id="A0A7M7N9W3"/>
<dbReference type="SUPFAM" id="SSF57424">
    <property type="entry name" value="LDL receptor-like module"/>
    <property type="match status" value="3"/>
</dbReference>
<evidence type="ECO:0000256" key="7">
    <source>
        <dbReference type="ARBA" id="ARBA00023157"/>
    </source>
</evidence>
<proteinExistence type="predicted"/>
<dbReference type="CDD" id="cd00112">
    <property type="entry name" value="LDLa"/>
    <property type="match status" value="4"/>
</dbReference>
<dbReference type="GO" id="GO:0012505">
    <property type="term" value="C:endomembrane system"/>
    <property type="evidence" value="ECO:0007669"/>
    <property type="project" value="UniProtKB-SubCell"/>
</dbReference>
<dbReference type="InterPro" id="IPR036055">
    <property type="entry name" value="LDL_receptor-like_sf"/>
</dbReference>
<keyword evidence="6 10" id="KW-0472">Membrane</keyword>
<dbReference type="SUPFAM" id="SSF82671">
    <property type="entry name" value="SEA domain"/>
    <property type="match status" value="1"/>
</dbReference>
<feature type="disulfide bond" evidence="8">
    <location>
        <begin position="317"/>
        <end position="335"/>
    </location>
</feature>
<evidence type="ECO:0000259" key="11">
    <source>
        <dbReference type="PROSITE" id="PS50024"/>
    </source>
</evidence>
<evidence type="ECO:0000313" key="12">
    <source>
        <dbReference type="EnsemblMetazoa" id="XP_030833341"/>
    </source>
</evidence>
<keyword evidence="3 10" id="KW-0812">Transmembrane</keyword>
<evidence type="ECO:0000256" key="2">
    <source>
        <dbReference type="ARBA" id="ARBA00004308"/>
    </source>
</evidence>
<evidence type="ECO:0000313" key="13">
    <source>
        <dbReference type="Proteomes" id="UP000007110"/>
    </source>
</evidence>
<dbReference type="SMART" id="SM00192">
    <property type="entry name" value="LDLa"/>
    <property type="match status" value="4"/>
</dbReference>
<keyword evidence="4" id="KW-0677">Repeat</keyword>
<keyword evidence="7 8" id="KW-1015">Disulfide bond</keyword>
<evidence type="ECO:0000256" key="8">
    <source>
        <dbReference type="PROSITE-ProRule" id="PRU00124"/>
    </source>
</evidence>
<dbReference type="Pfam" id="PF01390">
    <property type="entry name" value="SEA"/>
    <property type="match status" value="1"/>
</dbReference>
<comment type="caution">
    <text evidence="8">Lacks conserved residue(s) required for the propagation of feature annotation.</text>
</comment>
<dbReference type="Proteomes" id="UP000007110">
    <property type="component" value="Unassembled WGS sequence"/>
</dbReference>